<gene>
    <name evidence="1" type="ORF">HBA54_12310</name>
</gene>
<evidence type="ECO:0000313" key="2">
    <source>
        <dbReference type="Proteomes" id="UP000761264"/>
    </source>
</evidence>
<keyword evidence="2" id="KW-1185">Reference proteome</keyword>
<sequence>MLDLLVRCRRCARSTRRLLRKRLKKQGFAPKRVTTGKLKSYAVAIHKAALCRWYRQSVDVLGDEIWMNFLDTCQSSDWYYKRVQASVVAAS</sequence>
<protein>
    <recommendedName>
        <fullName evidence="3">Transposase</fullName>
    </recommendedName>
</protein>
<dbReference type="Proteomes" id="UP000761264">
    <property type="component" value="Unassembled WGS sequence"/>
</dbReference>
<dbReference type="AlphaFoldDB" id="A0A967KBY1"/>
<comment type="caution">
    <text evidence="1">The sequence shown here is derived from an EMBL/GenBank/DDBJ whole genome shotgun (WGS) entry which is preliminary data.</text>
</comment>
<dbReference type="EMBL" id="JAAQPH010000008">
    <property type="protein sequence ID" value="NIA69375.1"/>
    <property type="molecule type" value="Genomic_DNA"/>
</dbReference>
<accession>A0A967KBY1</accession>
<evidence type="ECO:0008006" key="3">
    <source>
        <dbReference type="Google" id="ProtNLM"/>
    </source>
</evidence>
<organism evidence="1 2">
    <name type="scientific">Pelagibius litoralis</name>
    <dbReference type="NCBI Taxonomy" id="374515"/>
    <lineage>
        <taxon>Bacteria</taxon>
        <taxon>Pseudomonadati</taxon>
        <taxon>Pseudomonadota</taxon>
        <taxon>Alphaproteobacteria</taxon>
        <taxon>Rhodospirillales</taxon>
        <taxon>Rhodovibrionaceae</taxon>
        <taxon>Pelagibius</taxon>
    </lineage>
</organism>
<reference evidence="1" key="1">
    <citation type="submission" date="2020-03" db="EMBL/GenBank/DDBJ databases">
        <title>Genome of Pelagibius litoralis DSM 21314T.</title>
        <authorList>
            <person name="Wang G."/>
        </authorList>
    </citation>
    <scope>NUCLEOTIDE SEQUENCE</scope>
    <source>
        <strain evidence="1">DSM 21314</strain>
    </source>
</reference>
<name>A0A967KBY1_9PROT</name>
<proteinExistence type="predicted"/>
<evidence type="ECO:0000313" key="1">
    <source>
        <dbReference type="EMBL" id="NIA69375.1"/>
    </source>
</evidence>